<accession>U2RPT9</accession>
<reference evidence="2 3" key="1">
    <citation type="submission" date="2013-08" db="EMBL/GenBank/DDBJ databases">
        <authorList>
            <person name="Weinstock G."/>
            <person name="Sodergren E."/>
            <person name="Wylie T."/>
            <person name="Fulton L."/>
            <person name="Fulton R."/>
            <person name="Fronick C."/>
            <person name="O'Laughlin M."/>
            <person name="Godfrey J."/>
            <person name="Miner T."/>
            <person name="Herter B."/>
            <person name="Appelbaum E."/>
            <person name="Cordes M."/>
            <person name="Lek S."/>
            <person name="Wollam A."/>
            <person name="Pepin K.H."/>
            <person name="Palsikar V.B."/>
            <person name="Mitreva M."/>
            <person name="Wilson R.K."/>
        </authorList>
    </citation>
    <scope>NUCLEOTIDE SEQUENCE [LARGE SCALE GENOMIC DNA]</scope>
    <source>
        <strain evidence="2 3">ATCC 14665</strain>
    </source>
</reference>
<name>U2RPT9_LEIAQ</name>
<gene>
    <name evidence="2" type="ORF">N136_03065</name>
</gene>
<dbReference type="EMBL" id="AWVQ01000420">
    <property type="protein sequence ID" value="ERK70589.1"/>
    <property type="molecule type" value="Genomic_DNA"/>
</dbReference>
<sequence length="60" mass="5901">MRRRRLLPATLSVLGAVATAALLAVAPTAAVGAPAPVCITDCTVTFDTPSTGIVGIPVGV</sequence>
<dbReference type="RefSeq" id="WP_021763610.1">
    <property type="nucleotide sequence ID" value="NZ_KI272305.1"/>
</dbReference>
<evidence type="ECO:0000313" key="3">
    <source>
        <dbReference type="Proteomes" id="UP000016605"/>
    </source>
</evidence>
<protein>
    <recommendedName>
        <fullName evidence="4">Tat pathway signal sequence domain protein</fullName>
    </recommendedName>
</protein>
<feature type="chain" id="PRO_5038936843" description="Tat pathway signal sequence domain protein" evidence="1">
    <location>
        <begin position="21"/>
        <end position="60"/>
    </location>
</feature>
<evidence type="ECO:0008006" key="4">
    <source>
        <dbReference type="Google" id="ProtNLM"/>
    </source>
</evidence>
<dbReference type="AlphaFoldDB" id="U2RPT9"/>
<keyword evidence="1" id="KW-0732">Signal</keyword>
<feature type="signal peptide" evidence="1">
    <location>
        <begin position="1"/>
        <end position="20"/>
    </location>
</feature>
<comment type="caution">
    <text evidence="2">The sequence shown here is derived from an EMBL/GenBank/DDBJ whole genome shotgun (WGS) entry which is preliminary data.</text>
</comment>
<dbReference type="HOGENOM" id="CLU_2947178_0_0_11"/>
<feature type="non-terminal residue" evidence="2">
    <location>
        <position position="60"/>
    </location>
</feature>
<dbReference type="Proteomes" id="UP000016605">
    <property type="component" value="Unassembled WGS sequence"/>
</dbReference>
<organism evidence="2 3">
    <name type="scientific">Leifsonia aquatica ATCC 14665</name>
    <dbReference type="NCBI Taxonomy" id="1358026"/>
    <lineage>
        <taxon>Bacteria</taxon>
        <taxon>Bacillati</taxon>
        <taxon>Actinomycetota</taxon>
        <taxon>Actinomycetes</taxon>
        <taxon>Micrococcales</taxon>
        <taxon>Microbacteriaceae</taxon>
        <taxon>Leifsonia</taxon>
    </lineage>
</organism>
<evidence type="ECO:0000256" key="1">
    <source>
        <dbReference type="SAM" id="SignalP"/>
    </source>
</evidence>
<evidence type="ECO:0000313" key="2">
    <source>
        <dbReference type="EMBL" id="ERK70589.1"/>
    </source>
</evidence>
<proteinExistence type="predicted"/>